<evidence type="ECO:0000256" key="2">
    <source>
        <dbReference type="ARBA" id="ARBA00023052"/>
    </source>
</evidence>
<evidence type="ECO:0000259" key="4">
    <source>
        <dbReference type="Pfam" id="PF00205"/>
    </source>
</evidence>
<dbReference type="SUPFAM" id="SSF52518">
    <property type="entry name" value="Thiamin diphosphate-binding fold (THDP-binding)"/>
    <property type="match status" value="2"/>
</dbReference>
<dbReference type="GO" id="GO:0005948">
    <property type="term" value="C:acetolactate synthase complex"/>
    <property type="evidence" value="ECO:0007669"/>
    <property type="project" value="TreeGrafter"/>
</dbReference>
<proteinExistence type="inferred from homology"/>
<dbReference type="Gene3D" id="3.40.50.970">
    <property type="match status" value="2"/>
</dbReference>
<reference evidence="7 8" key="1">
    <citation type="submission" date="2014-03" db="EMBL/GenBank/DDBJ databases">
        <title>Draft Genome Sequence of Actibacterium mucosum KCTC 23349, a Marine Alphaproteobacterium with Complex Ionic Requirements Isolated from Mediterranean Seawater at Malvarrosa Beach, Valencia, Spain.</title>
        <authorList>
            <person name="Arahal D.R."/>
            <person name="Shao Z."/>
            <person name="Lai Q."/>
            <person name="Pujalte M.J."/>
        </authorList>
    </citation>
    <scope>NUCLEOTIDE SEQUENCE [LARGE SCALE GENOMIC DNA]</scope>
    <source>
        <strain evidence="7 8">KCTC 23349</strain>
    </source>
</reference>
<dbReference type="GO" id="GO:0050660">
    <property type="term" value="F:flavin adenine dinucleotide binding"/>
    <property type="evidence" value="ECO:0007669"/>
    <property type="project" value="TreeGrafter"/>
</dbReference>
<evidence type="ECO:0000256" key="3">
    <source>
        <dbReference type="RuleBase" id="RU362132"/>
    </source>
</evidence>
<dbReference type="GO" id="GO:0000287">
    <property type="term" value="F:magnesium ion binding"/>
    <property type="evidence" value="ECO:0007669"/>
    <property type="project" value="InterPro"/>
</dbReference>
<dbReference type="NCBIfam" id="TIGR04377">
    <property type="entry name" value="myo_inos_iolD"/>
    <property type="match status" value="1"/>
</dbReference>
<dbReference type="InterPro" id="IPR012000">
    <property type="entry name" value="Thiamin_PyroP_enz_cen_dom"/>
</dbReference>
<dbReference type="GO" id="GO:0003984">
    <property type="term" value="F:acetolactate synthase activity"/>
    <property type="evidence" value="ECO:0007669"/>
    <property type="project" value="TreeGrafter"/>
</dbReference>
<dbReference type="Pfam" id="PF02775">
    <property type="entry name" value="TPP_enzyme_C"/>
    <property type="match status" value="1"/>
</dbReference>
<gene>
    <name evidence="7" type="ORF">ACMU_08315</name>
</gene>
<dbReference type="InterPro" id="IPR045229">
    <property type="entry name" value="TPP_enz"/>
</dbReference>
<dbReference type="STRING" id="1454373.ACMU_08315"/>
<dbReference type="CDD" id="cd07035">
    <property type="entry name" value="TPP_PYR_POX_like"/>
    <property type="match status" value="1"/>
</dbReference>
<evidence type="ECO:0000259" key="6">
    <source>
        <dbReference type="Pfam" id="PF02776"/>
    </source>
</evidence>
<sequence length="619" mass="66704">MVAKSVRLTVGQALVRYLISQHTEIDGQRVPLFAGVFGIFGHGNVTCLSEALEQVQDVLPTWRGQNEQSMALAAIGYGKAKLRRQIMVATTSVGPGATNMVTAAGVAHANRLPVLLLSGDTYNNRLPDPVLQQVEHFGAPSTTVNDSFRAVSRFWDRITDPAQIISSLPQAVATMLDPADCGPAFIGLPQDIQEIAYDYPVEFFEETLWTIPRPRPDRDQVATAAALLKTAKKPLIISGGGVRYSGAADALADFALARGIPMAETIAGKGAVLHNHPAYVGPLGIEGTDAAKELAEGADVVIAVGTRLQDFTTGSWTTFNRDTQFININAARFDARKHRSLPVVGDALECLSDLDVAMGDWTCDRARMTEAQTLYANWNTMLDAGQSPTDAPVPSYAQVIAVVNRVATEKDTMVTAAGGLPGETVKNWRVKAPNTFDCEFGFSCMGYEIAGAWGHAMAKDGDGVPIVMVGDGSYMLMNSDIYSSVLSGHKLIVVVCDNGGFGVINRLQTGMGVPGFNNLLKDSRVLNKNNPLHVDFAKHAESMGALSRHCDSLADLEAAMEWAQTTDRTTVISINSDAYTWTPGGADWYVGVPEINERESIREARKGQEAFRSKQRRGV</sequence>
<keyword evidence="2 3" id="KW-0786">Thiamine pyrophosphate</keyword>
<dbReference type="EMBL" id="JFKE01000003">
    <property type="protein sequence ID" value="KAJ55772.1"/>
    <property type="molecule type" value="Genomic_DNA"/>
</dbReference>
<dbReference type="InterPro" id="IPR029061">
    <property type="entry name" value="THDP-binding"/>
</dbReference>
<dbReference type="Proteomes" id="UP000026249">
    <property type="component" value="Unassembled WGS sequence"/>
</dbReference>
<keyword evidence="7" id="KW-0378">Hydrolase</keyword>
<dbReference type="GO" id="GO:0019310">
    <property type="term" value="P:inositol catabolic process"/>
    <property type="evidence" value="ECO:0007669"/>
    <property type="project" value="InterPro"/>
</dbReference>
<evidence type="ECO:0000259" key="5">
    <source>
        <dbReference type="Pfam" id="PF02775"/>
    </source>
</evidence>
<evidence type="ECO:0000313" key="8">
    <source>
        <dbReference type="Proteomes" id="UP000026249"/>
    </source>
</evidence>
<dbReference type="InterPro" id="IPR012001">
    <property type="entry name" value="Thiamin_PyroP_enz_TPP-bd_dom"/>
</dbReference>
<dbReference type="AlphaFoldDB" id="A0A037ZJP3"/>
<dbReference type="PANTHER" id="PTHR18968">
    <property type="entry name" value="THIAMINE PYROPHOSPHATE ENZYMES"/>
    <property type="match status" value="1"/>
</dbReference>
<dbReference type="InterPro" id="IPR030817">
    <property type="entry name" value="Myo_inos_IolD"/>
</dbReference>
<dbReference type="SUPFAM" id="SSF52467">
    <property type="entry name" value="DHS-like NAD/FAD-binding domain"/>
    <property type="match status" value="1"/>
</dbReference>
<dbReference type="InterPro" id="IPR029035">
    <property type="entry name" value="DHS-like_NAD/FAD-binding_dom"/>
</dbReference>
<dbReference type="Pfam" id="PF02776">
    <property type="entry name" value="TPP_enzyme_N"/>
    <property type="match status" value="1"/>
</dbReference>
<dbReference type="OrthoDB" id="3194735at2"/>
<comment type="similarity">
    <text evidence="1 3">Belongs to the TPP enzyme family.</text>
</comment>
<evidence type="ECO:0000313" key="7">
    <source>
        <dbReference type="EMBL" id="KAJ55772.1"/>
    </source>
</evidence>
<feature type="domain" description="Thiamine pyrophosphate enzyme central" evidence="4">
    <location>
        <begin position="221"/>
        <end position="354"/>
    </location>
</feature>
<dbReference type="PANTHER" id="PTHR18968:SF9">
    <property type="entry name" value="3D-(3,5_4)-TRIHYDROXYCYCLOHEXANE-1,2-DIONE HYDROLASE"/>
    <property type="match status" value="1"/>
</dbReference>
<dbReference type="InterPro" id="IPR011766">
    <property type="entry name" value="TPP_enzyme_TPP-bd"/>
</dbReference>
<feature type="domain" description="Thiamine pyrophosphate enzyme N-terminal TPP-binding" evidence="6">
    <location>
        <begin position="36"/>
        <end position="127"/>
    </location>
</feature>
<dbReference type="Gene3D" id="3.40.50.1220">
    <property type="entry name" value="TPP-binding domain"/>
    <property type="match status" value="1"/>
</dbReference>
<protein>
    <submittedName>
        <fullName evidence="7">3D-(3,5/4)-trihydroxycyclohexane-1,2-dione hydrolase</fullName>
    </submittedName>
</protein>
<organism evidence="7 8">
    <name type="scientific">Actibacterium mucosum KCTC 23349</name>
    <dbReference type="NCBI Taxonomy" id="1454373"/>
    <lineage>
        <taxon>Bacteria</taxon>
        <taxon>Pseudomonadati</taxon>
        <taxon>Pseudomonadota</taxon>
        <taxon>Alphaproteobacteria</taxon>
        <taxon>Rhodobacterales</taxon>
        <taxon>Roseobacteraceae</taxon>
        <taxon>Actibacterium</taxon>
    </lineage>
</organism>
<name>A0A037ZJP3_9RHOB</name>
<accession>A0A037ZJP3</accession>
<feature type="domain" description="Thiamine pyrophosphate enzyme TPP-binding" evidence="5">
    <location>
        <begin position="423"/>
        <end position="573"/>
    </location>
</feature>
<keyword evidence="8" id="KW-1185">Reference proteome</keyword>
<evidence type="ECO:0000256" key="1">
    <source>
        <dbReference type="ARBA" id="ARBA00007812"/>
    </source>
</evidence>
<dbReference type="GO" id="GO:0016823">
    <property type="term" value="F:hydrolase activity, acting on acid carbon-carbon bonds, in ketonic substances"/>
    <property type="evidence" value="ECO:0007669"/>
    <property type="project" value="InterPro"/>
</dbReference>
<dbReference type="GO" id="GO:0009099">
    <property type="term" value="P:L-valine biosynthetic process"/>
    <property type="evidence" value="ECO:0007669"/>
    <property type="project" value="TreeGrafter"/>
</dbReference>
<dbReference type="GO" id="GO:0030976">
    <property type="term" value="F:thiamine pyrophosphate binding"/>
    <property type="evidence" value="ECO:0007669"/>
    <property type="project" value="InterPro"/>
</dbReference>
<dbReference type="RefSeq" id="WP_035257695.1">
    <property type="nucleotide sequence ID" value="NZ_JFKE01000003.1"/>
</dbReference>
<dbReference type="Pfam" id="PF00205">
    <property type="entry name" value="TPP_enzyme_M"/>
    <property type="match status" value="1"/>
</dbReference>
<dbReference type="GO" id="GO:0009097">
    <property type="term" value="P:isoleucine biosynthetic process"/>
    <property type="evidence" value="ECO:0007669"/>
    <property type="project" value="TreeGrafter"/>
</dbReference>
<comment type="caution">
    <text evidence="7">The sequence shown here is derived from an EMBL/GenBank/DDBJ whole genome shotgun (WGS) entry which is preliminary data.</text>
</comment>